<evidence type="ECO:0000313" key="2">
    <source>
        <dbReference type="EMBL" id="BCS95275.1"/>
    </source>
</evidence>
<keyword evidence="1" id="KW-0472">Membrane</keyword>
<proteinExistence type="predicted"/>
<name>A0ABN6F166_9BACT</name>
<feature type="transmembrane region" description="Helical" evidence="1">
    <location>
        <begin position="90"/>
        <end position="110"/>
    </location>
</feature>
<dbReference type="EMBL" id="AP024488">
    <property type="protein sequence ID" value="BCS95275.1"/>
    <property type="molecule type" value="Genomic_DNA"/>
</dbReference>
<protein>
    <submittedName>
        <fullName evidence="2">Uncharacterized protein</fullName>
    </submittedName>
</protein>
<gene>
    <name evidence="2" type="ORF">DSLASN_09070</name>
</gene>
<feature type="transmembrane region" description="Helical" evidence="1">
    <location>
        <begin position="122"/>
        <end position="143"/>
    </location>
</feature>
<evidence type="ECO:0000313" key="3">
    <source>
        <dbReference type="Proteomes" id="UP001320148"/>
    </source>
</evidence>
<accession>A0ABN6F166</accession>
<dbReference type="Proteomes" id="UP001320148">
    <property type="component" value="Chromosome"/>
</dbReference>
<evidence type="ECO:0000256" key="1">
    <source>
        <dbReference type="SAM" id="Phobius"/>
    </source>
</evidence>
<organism evidence="2 3">
    <name type="scientific">Desulfoluna limicola</name>
    <dbReference type="NCBI Taxonomy" id="2810562"/>
    <lineage>
        <taxon>Bacteria</taxon>
        <taxon>Pseudomonadati</taxon>
        <taxon>Thermodesulfobacteriota</taxon>
        <taxon>Desulfobacteria</taxon>
        <taxon>Desulfobacterales</taxon>
        <taxon>Desulfolunaceae</taxon>
        <taxon>Desulfoluna</taxon>
    </lineage>
</organism>
<keyword evidence="3" id="KW-1185">Reference proteome</keyword>
<sequence length="176" mass="19126">MCDDHFTALARGVGVSLTHRIETDTMSKGLLRLCHEVKRLSLVIADAGLCVEKHHIHPTISMVEFCTDFKPKTGGNLMAPTNEADSRKKLITSTVITGIMTVALYAEFFSHEEVVMSWFTKGGAYAALPILTAFLFSFVHGAFTSNIWSILGVEAKVPSQPKAAEPFVALEAEANG</sequence>
<reference evidence="2 3" key="1">
    <citation type="submission" date="2021-02" db="EMBL/GenBank/DDBJ databases">
        <title>Complete genome of Desulfoluna sp. strain ASN36.</title>
        <authorList>
            <person name="Takahashi A."/>
            <person name="Kojima H."/>
            <person name="Fukui M."/>
        </authorList>
    </citation>
    <scope>NUCLEOTIDE SEQUENCE [LARGE SCALE GENOMIC DNA]</scope>
    <source>
        <strain evidence="2 3">ASN36</strain>
    </source>
</reference>
<keyword evidence="1" id="KW-1133">Transmembrane helix</keyword>
<keyword evidence="1" id="KW-0812">Transmembrane</keyword>